<evidence type="ECO:0000313" key="2">
    <source>
        <dbReference type="EMBL" id="SHO62166.1"/>
    </source>
</evidence>
<proteinExistence type="predicted"/>
<feature type="transmembrane region" description="Helical" evidence="1">
    <location>
        <begin position="68"/>
        <end position="89"/>
    </location>
</feature>
<feature type="transmembrane region" description="Helical" evidence="1">
    <location>
        <begin position="95"/>
        <end position="119"/>
    </location>
</feature>
<keyword evidence="1" id="KW-0812">Transmembrane</keyword>
<gene>
    <name evidence="2" type="ORF">SAMN04488108_1938</name>
</gene>
<reference evidence="3" key="1">
    <citation type="submission" date="2016-12" db="EMBL/GenBank/DDBJ databases">
        <authorList>
            <person name="Varghese N."/>
            <person name="Submissions S."/>
        </authorList>
    </citation>
    <scope>NUCLEOTIDE SEQUENCE [LARGE SCALE GENOMIC DNA]</scope>
    <source>
        <strain evidence="3">DSM 25035</strain>
    </source>
</reference>
<feature type="transmembrane region" description="Helical" evidence="1">
    <location>
        <begin position="31"/>
        <end position="56"/>
    </location>
</feature>
<dbReference type="Proteomes" id="UP000184609">
    <property type="component" value="Unassembled WGS sequence"/>
</dbReference>
<accession>A0A1M7ZBV1</accession>
<keyword evidence="1" id="KW-1133">Transmembrane helix</keyword>
<dbReference type="OrthoDB" id="1442756at2"/>
<feature type="transmembrane region" description="Helical" evidence="1">
    <location>
        <begin position="7"/>
        <end position="25"/>
    </location>
</feature>
<dbReference type="RefSeq" id="WP_073571561.1">
    <property type="nucleotide sequence ID" value="NZ_FRXN01000002.1"/>
</dbReference>
<evidence type="ECO:0000313" key="3">
    <source>
        <dbReference type="Proteomes" id="UP000184609"/>
    </source>
</evidence>
<feature type="transmembrane region" description="Helical" evidence="1">
    <location>
        <begin position="131"/>
        <end position="153"/>
    </location>
</feature>
<keyword evidence="3" id="KW-1185">Reference proteome</keyword>
<dbReference type="AlphaFoldDB" id="A0A1M7ZBV1"/>
<keyword evidence="1" id="KW-0472">Membrane</keyword>
<name>A0A1M7ZBV1_9BACT</name>
<dbReference type="EMBL" id="FRXN01000002">
    <property type="protein sequence ID" value="SHO62166.1"/>
    <property type="molecule type" value="Genomic_DNA"/>
</dbReference>
<organism evidence="2 3">
    <name type="scientific">Algoriphagus zhangzhouensis</name>
    <dbReference type="NCBI Taxonomy" id="1073327"/>
    <lineage>
        <taxon>Bacteria</taxon>
        <taxon>Pseudomonadati</taxon>
        <taxon>Bacteroidota</taxon>
        <taxon>Cytophagia</taxon>
        <taxon>Cytophagales</taxon>
        <taxon>Cyclobacteriaceae</taxon>
        <taxon>Algoriphagus</taxon>
    </lineage>
</organism>
<sequence length="175" mass="20145">MEKLLKAPTAAIFIYLFSSFILYTFNLTDDIFINSLLKVLGIVMYGVYPLSIGYVLTDYLPKKLEIKTGFFVFNWFYWIAMMSMVMILFDGKEVTFNGLLAIPVFYLFFAAVYVFLFAMRVLKTVQSRRKVTFGESIGMAGLIFIWPIGLWMVHPDVKRIMDTQVSNSDLANVSE</sequence>
<evidence type="ECO:0000256" key="1">
    <source>
        <dbReference type="SAM" id="Phobius"/>
    </source>
</evidence>
<protein>
    <submittedName>
        <fullName evidence="2">Uncharacterized protein</fullName>
    </submittedName>
</protein>